<proteinExistence type="predicted"/>
<sequence length="49" mass="4970">MAGALTSALFGGGGSGLSAPPATVDDARSPRAKRPLRIMMSGKQKTIIK</sequence>
<evidence type="ECO:0000256" key="1">
    <source>
        <dbReference type="SAM" id="MobiDB-lite"/>
    </source>
</evidence>
<reference evidence="2" key="1">
    <citation type="submission" date="2024-06" db="EMBL/GenBank/DDBJ databases">
        <authorList>
            <person name="Coelho C."/>
            <person name="Bento M."/>
            <person name="Garcia E."/>
            <person name="Camelo A."/>
            <person name="Brandao I."/>
            <person name="Espirito Santo C."/>
            <person name="Trovao J."/>
            <person name="Verissimo A."/>
            <person name="Costa J."/>
            <person name="Tiago I."/>
        </authorList>
    </citation>
    <scope>NUCLEOTIDE SEQUENCE</scope>
    <source>
        <strain evidence="2">KWT182</strain>
    </source>
</reference>
<dbReference type="EMBL" id="CP157947">
    <property type="protein sequence ID" value="XBS68438.1"/>
    <property type="molecule type" value="Genomic_DNA"/>
</dbReference>
<evidence type="ECO:0000313" key="2">
    <source>
        <dbReference type="EMBL" id="XBS68438.1"/>
    </source>
</evidence>
<name>A0AAU7Q5R7_9GAMM</name>
<organism evidence="2">
    <name type="scientific">Acerihabitans sp. KWT182</name>
    <dbReference type="NCBI Taxonomy" id="3157919"/>
    <lineage>
        <taxon>Bacteria</taxon>
        <taxon>Pseudomonadati</taxon>
        <taxon>Pseudomonadota</taxon>
        <taxon>Gammaproteobacteria</taxon>
        <taxon>Enterobacterales</taxon>
        <taxon>Pectobacteriaceae</taxon>
        <taxon>Acerihabitans</taxon>
    </lineage>
</organism>
<dbReference type="AlphaFoldDB" id="A0AAU7Q5R7"/>
<protein>
    <submittedName>
        <fullName evidence="2">Uncharacterized protein</fullName>
    </submittedName>
</protein>
<gene>
    <name evidence="2" type="ORF">ABK905_17155</name>
</gene>
<feature type="region of interest" description="Disordered" evidence="1">
    <location>
        <begin position="1"/>
        <end position="49"/>
    </location>
</feature>
<accession>A0AAU7Q5R7</accession>